<evidence type="ECO:0000313" key="3">
    <source>
        <dbReference type="Proteomes" id="UP000739411"/>
    </source>
</evidence>
<dbReference type="Proteomes" id="UP000739411">
    <property type="component" value="Unassembled WGS sequence"/>
</dbReference>
<dbReference type="Pfam" id="PF13489">
    <property type="entry name" value="Methyltransf_23"/>
    <property type="match status" value="1"/>
</dbReference>
<gene>
    <name evidence="2" type="ORF">IPJ38_16355</name>
</gene>
<dbReference type="GO" id="GO:0008168">
    <property type="term" value="F:methyltransferase activity"/>
    <property type="evidence" value="ECO:0007669"/>
    <property type="project" value="UniProtKB-KW"/>
</dbReference>
<keyword evidence="2" id="KW-0489">Methyltransferase</keyword>
<protein>
    <submittedName>
        <fullName evidence="2">Class I SAM-dependent methyltransferase</fullName>
    </submittedName>
</protein>
<dbReference type="GO" id="GO:0032259">
    <property type="term" value="P:methylation"/>
    <property type="evidence" value="ECO:0007669"/>
    <property type="project" value="UniProtKB-KW"/>
</dbReference>
<dbReference type="EMBL" id="JADJMS010000045">
    <property type="protein sequence ID" value="MBK7416430.1"/>
    <property type="molecule type" value="Genomic_DNA"/>
</dbReference>
<dbReference type="PANTHER" id="PTHR43861">
    <property type="entry name" value="TRANS-ACONITATE 2-METHYLTRANSFERASE-RELATED"/>
    <property type="match status" value="1"/>
</dbReference>
<organism evidence="2 3">
    <name type="scientific">Candidatus Dechloromonas phosphorivorans</name>
    <dbReference type="NCBI Taxonomy" id="2899244"/>
    <lineage>
        <taxon>Bacteria</taxon>
        <taxon>Pseudomonadati</taxon>
        <taxon>Pseudomonadota</taxon>
        <taxon>Betaproteobacteria</taxon>
        <taxon>Rhodocyclales</taxon>
        <taxon>Azonexaceae</taxon>
        <taxon>Dechloromonas</taxon>
    </lineage>
</organism>
<sequence length="343" mass="38549">MLIEWPAEGLECVPACPLCGSTGGLLAYSGLRDYFFACAPGLWSLYQCRKCKSGYLNPRPTQETIGRAYSTYYTHQTNEMTSGGLRNIWHALRNDYLFARFGVKSPNVMWPGRWLIRLFPIWRQGLDTVLARNLQPLPKSGGRLLDIGCGNGSYLAFARDAGWQVRGLDFDPVAVAVARAKGLDVLEGTIDLLSDESACYDRITLSHVLEHAYDPWNILTACYRLLKPGGVLWLDTPNMNGNGRIFFDSYWRGLEPPRHLHLFSRACLKSKMQEIGFSDVRDCFSSFATGAMWQESRIILAKAGKSARLKHSVFGQMLAEIRALFSPDSREFITLACVKKNDK</sequence>
<dbReference type="AlphaFoldDB" id="A0A935KBM1"/>
<dbReference type="InterPro" id="IPR029063">
    <property type="entry name" value="SAM-dependent_MTases_sf"/>
</dbReference>
<accession>A0A935KBM1</accession>
<dbReference type="SUPFAM" id="SSF53335">
    <property type="entry name" value="S-adenosyl-L-methionine-dependent methyltransferases"/>
    <property type="match status" value="1"/>
</dbReference>
<evidence type="ECO:0000313" key="2">
    <source>
        <dbReference type="EMBL" id="MBK7416430.1"/>
    </source>
</evidence>
<dbReference type="CDD" id="cd02440">
    <property type="entry name" value="AdoMet_MTases"/>
    <property type="match status" value="1"/>
</dbReference>
<evidence type="ECO:0000256" key="1">
    <source>
        <dbReference type="ARBA" id="ARBA00022679"/>
    </source>
</evidence>
<reference evidence="2 3" key="1">
    <citation type="submission" date="2020-10" db="EMBL/GenBank/DDBJ databases">
        <title>Connecting structure to function with the recovery of over 1000 high-quality activated sludge metagenome-assembled genomes encoding full-length rRNA genes using long-read sequencing.</title>
        <authorList>
            <person name="Singleton C.M."/>
            <person name="Petriglieri F."/>
            <person name="Kristensen J.M."/>
            <person name="Kirkegaard R.H."/>
            <person name="Michaelsen T.Y."/>
            <person name="Andersen M.H."/>
            <person name="Karst S.M."/>
            <person name="Dueholm M.S."/>
            <person name="Nielsen P.H."/>
            <person name="Albertsen M."/>
        </authorList>
    </citation>
    <scope>NUCLEOTIDE SEQUENCE [LARGE SCALE GENOMIC DNA]</scope>
    <source>
        <strain evidence="2">EsbW_18-Q3-R4-48_BATAC.463</strain>
    </source>
</reference>
<proteinExistence type="predicted"/>
<comment type="caution">
    <text evidence="2">The sequence shown here is derived from an EMBL/GenBank/DDBJ whole genome shotgun (WGS) entry which is preliminary data.</text>
</comment>
<dbReference type="PANTHER" id="PTHR43861:SF3">
    <property type="entry name" value="PUTATIVE (AFU_ORTHOLOGUE AFUA_2G14390)-RELATED"/>
    <property type="match status" value="1"/>
</dbReference>
<name>A0A935KBM1_9RHOO</name>
<dbReference type="Gene3D" id="3.40.50.150">
    <property type="entry name" value="Vaccinia Virus protein VP39"/>
    <property type="match status" value="1"/>
</dbReference>
<keyword evidence="1" id="KW-0808">Transferase</keyword>